<evidence type="ECO:0000256" key="6">
    <source>
        <dbReference type="ARBA" id="ARBA00022989"/>
    </source>
</evidence>
<keyword evidence="4 9" id="KW-0812">Transmembrane</keyword>
<evidence type="ECO:0000256" key="10">
    <source>
        <dbReference type="SAM" id="Phobius"/>
    </source>
</evidence>
<dbReference type="KEGG" id="psco:LY89DRAFT_703208"/>
<accession>A0A194XUN0</accession>
<evidence type="ECO:0000256" key="1">
    <source>
        <dbReference type="ARBA" id="ARBA00004141"/>
    </source>
</evidence>
<organism evidence="11 12">
    <name type="scientific">Mollisia scopiformis</name>
    <name type="common">Conifer needle endophyte fungus</name>
    <name type="synonym">Phialocephala scopiformis</name>
    <dbReference type="NCBI Taxonomy" id="149040"/>
    <lineage>
        <taxon>Eukaryota</taxon>
        <taxon>Fungi</taxon>
        <taxon>Dikarya</taxon>
        <taxon>Ascomycota</taxon>
        <taxon>Pezizomycotina</taxon>
        <taxon>Leotiomycetes</taxon>
        <taxon>Helotiales</taxon>
        <taxon>Mollisiaceae</taxon>
        <taxon>Mollisia</taxon>
    </lineage>
</organism>
<comment type="similarity">
    <text evidence="2 9">Belongs to the MIP/aquaporin (TC 1.A.8) family.</text>
</comment>
<dbReference type="InterPro" id="IPR023271">
    <property type="entry name" value="Aquaporin-like"/>
</dbReference>
<feature type="transmembrane region" description="Helical" evidence="10">
    <location>
        <begin position="204"/>
        <end position="229"/>
    </location>
</feature>
<keyword evidence="6 10" id="KW-1133">Transmembrane helix</keyword>
<dbReference type="PANTHER" id="PTHR19139:SF199">
    <property type="entry name" value="MIP17260P"/>
    <property type="match status" value="1"/>
</dbReference>
<dbReference type="Gene3D" id="1.20.1080.10">
    <property type="entry name" value="Glycerol uptake facilitator protein"/>
    <property type="match status" value="1"/>
</dbReference>
<dbReference type="FunCoup" id="A0A194XUN0">
    <property type="interactions" value="271"/>
</dbReference>
<keyword evidence="7 10" id="KW-0472">Membrane</keyword>
<dbReference type="EMBL" id="KQ947404">
    <property type="protein sequence ID" value="KUJ23918.1"/>
    <property type="molecule type" value="Genomic_DNA"/>
</dbReference>
<dbReference type="RefSeq" id="XP_018078273.1">
    <property type="nucleotide sequence ID" value="XM_018217305.1"/>
</dbReference>
<dbReference type="PANTHER" id="PTHR19139">
    <property type="entry name" value="AQUAPORIN TRANSPORTER"/>
    <property type="match status" value="1"/>
</dbReference>
<evidence type="ECO:0000256" key="3">
    <source>
        <dbReference type="ARBA" id="ARBA00022448"/>
    </source>
</evidence>
<keyword evidence="12" id="KW-1185">Reference proteome</keyword>
<proteinExistence type="inferred from homology"/>
<dbReference type="FunFam" id="1.20.1080.10:FF:000014">
    <property type="entry name" value="Aquaporin 1"/>
    <property type="match status" value="1"/>
</dbReference>
<sequence>MPIPLAYKYERDGKYQPPVFEKTEPVPAKQRSEYVSWMSDGFRHHVIAMLAELVGTFLFLFFAFTAAQIANNKPDTLLRTNFLSDPSLLQLLYISLGFGGSLAVNAWIFYRISGGMFNPAVTLGLCLAGVFPWLRAVLLVVVQVGGGLAAAITVSALFPGPLMVQTKLGDDTTTAQGLFIEMLLTAELVFTILMLAVEKHKASFVAPACIGLTLFMGHLIGVNFTGAGMNPARSFGPAVVLGEFVPYHWIYWLGPVMGALLAVGFYKLLKLLEYETANPGQDDDGLDTYRLNKAMTEHKTGRVTDRQMNLK</sequence>
<evidence type="ECO:0000313" key="12">
    <source>
        <dbReference type="Proteomes" id="UP000070700"/>
    </source>
</evidence>
<dbReference type="AlphaFoldDB" id="A0A194XUN0"/>
<evidence type="ECO:0000256" key="4">
    <source>
        <dbReference type="ARBA" id="ARBA00022692"/>
    </source>
</evidence>
<keyword evidence="5" id="KW-0677">Repeat</keyword>
<comment type="subcellular location">
    <subcellularLocation>
        <location evidence="1">Membrane</location>
        <topology evidence="1">Multi-pass membrane protein</topology>
    </subcellularLocation>
</comment>
<dbReference type="InterPro" id="IPR000425">
    <property type="entry name" value="MIP"/>
</dbReference>
<keyword evidence="3 9" id="KW-0813">Transport</keyword>
<dbReference type="Pfam" id="PF00230">
    <property type="entry name" value="MIP"/>
    <property type="match status" value="1"/>
</dbReference>
<evidence type="ECO:0000256" key="7">
    <source>
        <dbReference type="ARBA" id="ARBA00023136"/>
    </source>
</evidence>
<evidence type="ECO:0000256" key="2">
    <source>
        <dbReference type="ARBA" id="ARBA00006175"/>
    </source>
</evidence>
<dbReference type="OrthoDB" id="3222at2759"/>
<feature type="transmembrane region" description="Helical" evidence="10">
    <location>
        <begin position="139"/>
        <end position="158"/>
    </location>
</feature>
<dbReference type="GO" id="GO:0005886">
    <property type="term" value="C:plasma membrane"/>
    <property type="evidence" value="ECO:0007669"/>
    <property type="project" value="TreeGrafter"/>
</dbReference>
<dbReference type="PRINTS" id="PR00783">
    <property type="entry name" value="MINTRINSICP"/>
</dbReference>
<feature type="transmembrane region" description="Helical" evidence="10">
    <location>
        <begin position="249"/>
        <end position="269"/>
    </location>
</feature>
<feature type="transmembrane region" description="Helical" evidence="10">
    <location>
        <begin position="91"/>
        <end position="110"/>
    </location>
</feature>
<reference evidence="11 12" key="1">
    <citation type="submission" date="2015-10" db="EMBL/GenBank/DDBJ databases">
        <title>Full genome of DAOMC 229536 Phialocephala scopiformis, a fungal endophyte of spruce producing the potent anti-insectan compound rugulosin.</title>
        <authorList>
            <consortium name="DOE Joint Genome Institute"/>
            <person name="Walker A.K."/>
            <person name="Frasz S.L."/>
            <person name="Seifert K.A."/>
            <person name="Miller J.D."/>
            <person name="Mondo S.J."/>
            <person name="Labutti K."/>
            <person name="Lipzen A."/>
            <person name="Dockter R."/>
            <person name="Kennedy M."/>
            <person name="Grigoriev I.V."/>
            <person name="Spatafora J.W."/>
        </authorList>
    </citation>
    <scope>NUCLEOTIDE SEQUENCE [LARGE SCALE GENOMIC DNA]</scope>
    <source>
        <strain evidence="11 12">CBS 120377</strain>
    </source>
</reference>
<feature type="transmembrane region" description="Helical" evidence="10">
    <location>
        <begin position="178"/>
        <end position="197"/>
    </location>
</feature>
<dbReference type="GeneID" id="28827031"/>
<dbReference type="InterPro" id="IPR034294">
    <property type="entry name" value="Aquaporin_transptr"/>
</dbReference>
<evidence type="ECO:0000313" key="11">
    <source>
        <dbReference type="EMBL" id="KUJ23918.1"/>
    </source>
</evidence>
<evidence type="ECO:0000256" key="9">
    <source>
        <dbReference type="RuleBase" id="RU000477"/>
    </source>
</evidence>
<dbReference type="STRING" id="149040.A0A194XUN0"/>
<dbReference type="SUPFAM" id="SSF81338">
    <property type="entry name" value="Aquaporin-like"/>
    <property type="match status" value="1"/>
</dbReference>
<evidence type="ECO:0000256" key="5">
    <source>
        <dbReference type="ARBA" id="ARBA00022737"/>
    </source>
</evidence>
<dbReference type="Proteomes" id="UP000070700">
    <property type="component" value="Unassembled WGS sequence"/>
</dbReference>
<dbReference type="GO" id="GO:0015250">
    <property type="term" value="F:water channel activity"/>
    <property type="evidence" value="ECO:0007669"/>
    <property type="project" value="TreeGrafter"/>
</dbReference>
<protein>
    <submittedName>
        <fullName evidence="11">Aquaporin-1</fullName>
    </submittedName>
</protein>
<gene>
    <name evidence="11" type="ORF">LY89DRAFT_703208</name>
</gene>
<dbReference type="InParanoid" id="A0A194XUN0"/>
<feature type="transmembrane region" description="Helical" evidence="10">
    <location>
        <begin position="46"/>
        <end position="70"/>
    </location>
</feature>
<feature type="transmembrane region" description="Helical" evidence="10">
    <location>
        <begin position="116"/>
        <end position="134"/>
    </location>
</feature>
<name>A0A194XUN0_MOLSC</name>
<evidence type="ECO:0000256" key="8">
    <source>
        <dbReference type="ARBA" id="ARBA00034651"/>
    </source>
</evidence>
<comment type="catalytic activity">
    <reaction evidence="8">
        <text>H2O(in) = H2O(out)</text>
        <dbReference type="Rhea" id="RHEA:29667"/>
        <dbReference type="ChEBI" id="CHEBI:15377"/>
    </reaction>
</comment>